<comment type="subcellular location">
    <subcellularLocation>
        <location evidence="1">Membrane</location>
        <topology evidence="1">Multi-pass membrane protein</topology>
    </subcellularLocation>
</comment>
<dbReference type="GO" id="GO:0016020">
    <property type="term" value="C:membrane"/>
    <property type="evidence" value="ECO:0007669"/>
    <property type="project" value="UniProtKB-SubCell"/>
</dbReference>
<evidence type="ECO:0000256" key="2">
    <source>
        <dbReference type="ARBA" id="ARBA00022692"/>
    </source>
</evidence>
<dbReference type="GO" id="GO:0022857">
    <property type="term" value="F:transmembrane transporter activity"/>
    <property type="evidence" value="ECO:0007669"/>
    <property type="project" value="InterPro"/>
</dbReference>
<evidence type="ECO:0000256" key="4">
    <source>
        <dbReference type="ARBA" id="ARBA00023136"/>
    </source>
</evidence>
<feature type="transmembrane region" description="Helical" evidence="5">
    <location>
        <begin position="169"/>
        <end position="186"/>
    </location>
</feature>
<evidence type="ECO:0000256" key="5">
    <source>
        <dbReference type="SAM" id="Phobius"/>
    </source>
</evidence>
<organism evidence="7 8">
    <name type="scientific">Ancylostoma duodenale</name>
    <dbReference type="NCBI Taxonomy" id="51022"/>
    <lineage>
        <taxon>Eukaryota</taxon>
        <taxon>Metazoa</taxon>
        <taxon>Ecdysozoa</taxon>
        <taxon>Nematoda</taxon>
        <taxon>Chromadorea</taxon>
        <taxon>Rhabditida</taxon>
        <taxon>Rhabditina</taxon>
        <taxon>Rhabditomorpha</taxon>
        <taxon>Strongyloidea</taxon>
        <taxon>Ancylostomatidae</taxon>
        <taxon>Ancylostomatinae</taxon>
        <taxon>Ancylostoma</taxon>
    </lineage>
</organism>
<feature type="transmembrane region" description="Helical" evidence="5">
    <location>
        <begin position="313"/>
        <end position="336"/>
    </location>
</feature>
<accession>A0A0C2CQK9</accession>
<evidence type="ECO:0000256" key="3">
    <source>
        <dbReference type="ARBA" id="ARBA00022989"/>
    </source>
</evidence>
<feature type="transmembrane region" description="Helical" evidence="5">
    <location>
        <begin position="252"/>
        <end position="277"/>
    </location>
</feature>
<dbReference type="EMBL" id="KN744646">
    <property type="protein sequence ID" value="KIH52072.1"/>
    <property type="molecule type" value="Genomic_DNA"/>
</dbReference>
<name>A0A0C2CQK9_9BILA</name>
<dbReference type="InterPro" id="IPR011701">
    <property type="entry name" value="MFS"/>
</dbReference>
<sequence length="347" mass="38506">MCGGPFFGYIVQRLGVRKALFICYGSTMLSGALLFFSNDLSTVLLSRIPCIFMHGQQGHQTLLSALTEPGQERTNAFGRMGLTFGLGFIITPIFSIIATKLLSESAPIIVSAALCVLPFLVLEFCLDRRSYEEHESEIGEENNSNMSITNVIRILNRPGVLNVMFKKNAPIVPMLLIFSIMQLYLIEEFNADAQTGQLIQMMTGVCIMCSNGFGVIWMRKMFSEQTLLFIGMIFFTLTFTLFFFFYRLWMIVIIMPFVSFGMSLVATVADSLLTALVAENEQGLVLGVATSFNSFVRTFAPTISGFVLETFGFSSFALIGSLSTALGHVAILMFPLRENLLRKAKTN</sequence>
<dbReference type="AlphaFoldDB" id="A0A0C2CQK9"/>
<dbReference type="SUPFAM" id="SSF103473">
    <property type="entry name" value="MFS general substrate transporter"/>
    <property type="match status" value="1"/>
</dbReference>
<feature type="domain" description="Major facilitator superfamily (MFS) profile" evidence="6">
    <location>
        <begin position="1"/>
        <end position="338"/>
    </location>
</feature>
<dbReference type="InterPro" id="IPR001958">
    <property type="entry name" value="Tet-R_TetA/multi-R_MdtG-like"/>
</dbReference>
<evidence type="ECO:0000259" key="6">
    <source>
        <dbReference type="PROSITE" id="PS50850"/>
    </source>
</evidence>
<protein>
    <submittedName>
        <fullName evidence="7">Transporter, major facilitator family protein</fullName>
    </submittedName>
</protein>
<gene>
    <name evidence="7" type="ORF">ANCDUO_17832</name>
</gene>
<keyword evidence="3 5" id="KW-1133">Transmembrane helix</keyword>
<dbReference type="OrthoDB" id="440553at2759"/>
<feature type="transmembrane region" description="Helical" evidence="5">
    <location>
        <begin position="19"/>
        <end position="37"/>
    </location>
</feature>
<feature type="transmembrane region" description="Helical" evidence="5">
    <location>
        <begin position="198"/>
        <end position="218"/>
    </location>
</feature>
<dbReference type="PRINTS" id="PR01035">
    <property type="entry name" value="TCRTETA"/>
</dbReference>
<dbReference type="PANTHER" id="PTHR24002">
    <property type="entry name" value="SOLUTE CARRIER FAMILY 22 MEMBER 18"/>
    <property type="match status" value="1"/>
</dbReference>
<dbReference type="Proteomes" id="UP000054047">
    <property type="component" value="Unassembled WGS sequence"/>
</dbReference>
<dbReference type="PROSITE" id="PS50850">
    <property type="entry name" value="MFS"/>
    <property type="match status" value="1"/>
</dbReference>
<evidence type="ECO:0000313" key="8">
    <source>
        <dbReference type="Proteomes" id="UP000054047"/>
    </source>
</evidence>
<feature type="transmembrane region" description="Helical" evidence="5">
    <location>
        <begin position="108"/>
        <end position="126"/>
    </location>
</feature>
<proteinExistence type="predicted"/>
<dbReference type="InterPro" id="IPR020846">
    <property type="entry name" value="MFS_dom"/>
</dbReference>
<keyword evidence="2 5" id="KW-0812">Transmembrane</keyword>
<reference evidence="7 8" key="1">
    <citation type="submission" date="2013-12" db="EMBL/GenBank/DDBJ databases">
        <title>Draft genome of the parsitic nematode Ancylostoma duodenale.</title>
        <authorList>
            <person name="Mitreva M."/>
        </authorList>
    </citation>
    <scope>NUCLEOTIDE SEQUENCE [LARGE SCALE GENOMIC DNA]</scope>
    <source>
        <strain evidence="7 8">Zhejiang</strain>
    </source>
</reference>
<dbReference type="PANTHER" id="PTHR24002:SF3">
    <property type="entry name" value="SOLUTE CARRIER FAMILY 22 MEMBER 18"/>
    <property type="match status" value="1"/>
</dbReference>
<feature type="transmembrane region" description="Helical" evidence="5">
    <location>
        <begin position="227"/>
        <end position="246"/>
    </location>
</feature>
<evidence type="ECO:0000256" key="1">
    <source>
        <dbReference type="ARBA" id="ARBA00004141"/>
    </source>
</evidence>
<feature type="transmembrane region" description="Helical" evidence="5">
    <location>
        <begin position="81"/>
        <end position="102"/>
    </location>
</feature>
<keyword evidence="8" id="KW-1185">Reference proteome</keyword>
<dbReference type="Gene3D" id="1.20.1250.20">
    <property type="entry name" value="MFS general substrate transporter like domains"/>
    <property type="match status" value="1"/>
</dbReference>
<dbReference type="GO" id="GO:0005635">
    <property type="term" value="C:nuclear envelope"/>
    <property type="evidence" value="ECO:0007669"/>
    <property type="project" value="TreeGrafter"/>
</dbReference>
<evidence type="ECO:0000313" key="7">
    <source>
        <dbReference type="EMBL" id="KIH52072.1"/>
    </source>
</evidence>
<dbReference type="Pfam" id="PF07690">
    <property type="entry name" value="MFS_1"/>
    <property type="match status" value="1"/>
</dbReference>
<keyword evidence="4 5" id="KW-0472">Membrane</keyword>
<dbReference type="InterPro" id="IPR036259">
    <property type="entry name" value="MFS_trans_sf"/>
</dbReference>